<feature type="active site" evidence="2">
    <location>
        <position position="192"/>
    </location>
</feature>
<dbReference type="InterPro" id="IPR011698">
    <property type="entry name" value="GATase_3"/>
</dbReference>
<dbReference type="InterPro" id="IPR029062">
    <property type="entry name" value="Class_I_gatase-like"/>
</dbReference>
<dbReference type="EC" id="6.3.5.13" evidence="2"/>
<comment type="caution">
    <text evidence="2">Lacks conserved residue(s) required for the propagation of feature annotation.</text>
</comment>
<dbReference type="EC" id="3.5.1.2" evidence="2"/>
<dbReference type="GO" id="GO:0004359">
    <property type="term" value="F:glutaminase activity"/>
    <property type="evidence" value="ECO:0007669"/>
    <property type="project" value="UniProtKB-UniRule"/>
</dbReference>
<evidence type="ECO:0000313" key="4">
    <source>
        <dbReference type="EMBL" id="SDK13692.1"/>
    </source>
</evidence>
<keyword evidence="1 2" id="KW-0315">Glutamine amidotransferase</keyword>
<dbReference type="GO" id="GO:0140282">
    <property type="term" value="F:carbon-nitrogen ligase activity on lipid II"/>
    <property type="evidence" value="ECO:0007669"/>
    <property type="project" value="UniProtKB-UniRule"/>
</dbReference>
<evidence type="ECO:0000256" key="1">
    <source>
        <dbReference type="ARBA" id="ARBA00022962"/>
    </source>
</evidence>
<comment type="function">
    <text evidence="2">The lipid II isoglutaminyl synthase complex catalyzes the formation of alpha-D-isoglutamine in the cell wall lipid II stem peptide. The GatD subunit catalyzes the hydrolysis of glutamine to glutamate and ammonia. The resulting ammonia molecule is channeled to the active site of MurT.</text>
</comment>
<comment type="subunit">
    <text evidence="2">Forms a heterodimer with MurT.</text>
</comment>
<dbReference type="GO" id="GO:0009252">
    <property type="term" value="P:peptidoglycan biosynthetic process"/>
    <property type="evidence" value="ECO:0007669"/>
    <property type="project" value="UniProtKB-UniRule"/>
</dbReference>
<comment type="catalytic activity">
    <reaction evidence="2">
        <text>L-glutamine + H2O = L-glutamate + NH4(+)</text>
        <dbReference type="Rhea" id="RHEA:15889"/>
        <dbReference type="ChEBI" id="CHEBI:15377"/>
        <dbReference type="ChEBI" id="CHEBI:28938"/>
        <dbReference type="ChEBI" id="CHEBI:29985"/>
        <dbReference type="ChEBI" id="CHEBI:58359"/>
        <dbReference type="EC" id="3.5.1.2"/>
    </reaction>
</comment>
<keyword evidence="2" id="KW-0133">Cell shape</keyword>
<dbReference type="InterPro" id="IPR043702">
    <property type="entry name" value="Lipid_II_synth_GatD"/>
</dbReference>
<evidence type="ECO:0000256" key="2">
    <source>
        <dbReference type="HAMAP-Rule" id="MF_02213"/>
    </source>
</evidence>
<evidence type="ECO:0000313" key="5">
    <source>
        <dbReference type="Proteomes" id="UP000198701"/>
    </source>
</evidence>
<dbReference type="PROSITE" id="PS51274">
    <property type="entry name" value="GATASE_COBBQ"/>
    <property type="match status" value="1"/>
</dbReference>
<dbReference type="AlphaFoldDB" id="A0A1G8ZF20"/>
<dbReference type="Proteomes" id="UP000198701">
    <property type="component" value="Unassembled WGS sequence"/>
</dbReference>
<dbReference type="STRING" id="386301.SAMN05216282_10369"/>
<dbReference type="Pfam" id="PF07685">
    <property type="entry name" value="GATase_3"/>
    <property type="match status" value="1"/>
</dbReference>
<comment type="similarity">
    <text evidence="2">Belongs to the CobB/CobQ family. GatD subfamily.</text>
</comment>
<dbReference type="GO" id="GO:0071555">
    <property type="term" value="P:cell wall organization"/>
    <property type="evidence" value="ECO:0007669"/>
    <property type="project" value="UniProtKB-KW"/>
</dbReference>
<keyword evidence="5" id="KW-1185">Reference proteome</keyword>
<keyword evidence="2" id="KW-0436">Ligase</keyword>
<gene>
    <name evidence="2" type="primary">gatD</name>
    <name evidence="4" type="ORF">SAMN05216282_10369</name>
</gene>
<dbReference type="RefSeq" id="WP_092321836.1">
    <property type="nucleotide sequence ID" value="NZ_FNFU01000003.1"/>
</dbReference>
<dbReference type="SUPFAM" id="SSF52317">
    <property type="entry name" value="Class I glutamine amidotransferase-like"/>
    <property type="match status" value="1"/>
</dbReference>
<dbReference type="HAMAP" id="MF_02213">
    <property type="entry name" value="Lipid_II_synth_GatD"/>
    <property type="match status" value="1"/>
</dbReference>
<sequence>MTAQGDPRPLAIVCLLPETLGGNGDAANARVLVQRARWAGMPADIIPVRTRADLPPQVDAVIVGSGTDADLVPVRDTLLTVADDLRTWATAGIPILAVGTGLELLSWGIELPGGSVVEGLGLVAGRAVPRLARATGDLVVTSRYGRLVGFENHARDFVGAEGSPLGRVAFGVGNGAGLEGVVMGNVIGTHLHGPVLAKNPGLADHLLRAIFAARGAEYAPAGRATEVDGIAKAARNQIAVRLGLAPE</sequence>
<proteinExistence type="inferred from homology"/>
<comment type="catalytic activity">
    <reaction evidence="2">
        <text>beta-D-GlcNAc-(1-&gt;4)-Mur2Ac(oyl-L-Ala-gamma-D-Glu-L-Lys-D-Ala-D-Ala)-di-trans,octa-cis-undecaprenyl diphosphate + L-glutamine + ATP + H2O = beta-D-GlcNAc-(1-&gt;4)-Mur2Ac(oyl-L-Ala-D-isoglutaminyl-L-Lys-D-Ala-D-Ala)-di-trans,octa-cis-undecaprenyl diphosphate + L-glutamate + ADP + phosphate + H(+)</text>
        <dbReference type="Rhea" id="RHEA:57928"/>
        <dbReference type="ChEBI" id="CHEBI:15377"/>
        <dbReference type="ChEBI" id="CHEBI:15378"/>
        <dbReference type="ChEBI" id="CHEBI:29985"/>
        <dbReference type="ChEBI" id="CHEBI:30616"/>
        <dbReference type="ChEBI" id="CHEBI:43474"/>
        <dbReference type="ChEBI" id="CHEBI:58359"/>
        <dbReference type="ChEBI" id="CHEBI:60033"/>
        <dbReference type="ChEBI" id="CHEBI:62233"/>
        <dbReference type="ChEBI" id="CHEBI:456216"/>
        <dbReference type="EC" id="6.3.5.13"/>
    </reaction>
</comment>
<comment type="pathway">
    <text evidence="2">Cell wall biogenesis; peptidoglycan biosynthesis.</text>
</comment>
<evidence type="ECO:0000259" key="3">
    <source>
        <dbReference type="Pfam" id="PF07685"/>
    </source>
</evidence>
<organism evidence="4 5">
    <name type="scientific">Cryobacterium psychrotolerans</name>
    <dbReference type="NCBI Taxonomy" id="386301"/>
    <lineage>
        <taxon>Bacteria</taxon>
        <taxon>Bacillati</taxon>
        <taxon>Actinomycetota</taxon>
        <taxon>Actinomycetes</taxon>
        <taxon>Micrococcales</taxon>
        <taxon>Microbacteriaceae</taxon>
        <taxon>Cryobacterium</taxon>
    </lineage>
</organism>
<dbReference type="EMBL" id="FNFU01000003">
    <property type="protein sequence ID" value="SDK13692.1"/>
    <property type="molecule type" value="Genomic_DNA"/>
</dbReference>
<accession>A0A1G8ZF20</accession>
<keyword evidence="2" id="KW-0573">Peptidoglycan synthesis</keyword>
<dbReference type="GO" id="GO:0008360">
    <property type="term" value="P:regulation of cell shape"/>
    <property type="evidence" value="ECO:0007669"/>
    <property type="project" value="UniProtKB-KW"/>
</dbReference>
<keyword evidence="2" id="KW-0961">Cell wall biogenesis/degradation</keyword>
<protein>
    <recommendedName>
        <fullName evidence="2">Lipid II isoglutaminyl synthase (glutamine-hydrolyzing) subunit GatD</fullName>
        <ecNumber evidence="2">6.3.5.13</ecNumber>
    </recommendedName>
    <alternativeName>
        <fullName evidence="2">Lipid II isoglutaminyl synthase glutaminase subunit</fullName>
        <ecNumber evidence="2">3.5.1.2</ecNumber>
    </alternativeName>
</protein>
<keyword evidence="2" id="KW-0378">Hydrolase</keyword>
<dbReference type="UniPathway" id="UPA00219"/>
<name>A0A1G8ZF20_9MICO</name>
<dbReference type="OrthoDB" id="9782045at2"/>
<feature type="binding site" evidence="2">
    <location>
        <position position="133"/>
    </location>
    <ligand>
        <name>substrate</name>
    </ligand>
</feature>
<reference evidence="4 5" key="1">
    <citation type="submission" date="2016-10" db="EMBL/GenBank/DDBJ databases">
        <authorList>
            <person name="de Groot N.N."/>
        </authorList>
    </citation>
    <scope>NUCLEOTIDE SEQUENCE [LARGE SCALE GENOMIC DNA]</scope>
    <source>
        <strain evidence="4 5">CGMCC 1.5382</strain>
    </source>
</reference>
<feature type="domain" description="CobB/CobQ-like glutamine amidotransferase" evidence="3">
    <location>
        <begin position="49"/>
        <end position="199"/>
    </location>
</feature>